<protein>
    <submittedName>
        <fullName evidence="1">Uncharacterized protein</fullName>
    </submittedName>
</protein>
<dbReference type="EMBL" id="OU899037">
    <property type="protein sequence ID" value="CAH1738364.1"/>
    <property type="molecule type" value="Genomic_DNA"/>
</dbReference>
<dbReference type="Proteomes" id="UP001154329">
    <property type="component" value="Chromosome 4"/>
</dbReference>
<proteinExistence type="predicted"/>
<evidence type="ECO:0000313" key="1">
    <source>
        <dbReference type="EMBL" id="CAH1738364.1"/>
    </source>
</evidence>
<reference evidence="1" key="2">
    <citation type="submission" date="2022-10" db="EMBL/GenBank/DDBJ databases">
        <authorList>
            <consortium name="ENA_rothamsted_submissions"/>
            <consortium name="culmorum"/>
            <person name="King R."/>
        </authorList>
    </citation>
    <scope>NUCLEOTIDE SEQUENCE</scope>
</reference>
<accession>A0A9P0JF00</accession>
<keyword evidence="2" id="KW-1185">Reference proteome</keyword>
<reference evidence="1" key="1">
    <citation type="submission" date="2022-02" db="EMBL/GenBank/DDBJ databases">
        <authorList>
            <person name="King R."/>
        </authorList>
    </citation>
    <scope>NUCLEOTIDE SEQUENCE</scope>
</reference>
<name>A0A9P0JF00_APHGO</name>
<dbReference type="AlphaFoldDB" id="A0A9P0JF00"/>
<evidence type="ECO:0000313" key="2">
    <source>
        <dbReference type="Proteomes" id="UP001154329"/>
    </source>
</evidence>
<gene>
    <name evidence="1" type="ORF">APHIGO_LOCUS11720</name>
</gene>
<organism evidence="1 2">
    <name type="scientific">Aphis gossypii</name>
    <name type="common">Cotton aphid</name>
    <dbReference type="NCBI Taxonomy" id="80765"/>
    <lineage>
        <taxon>Eukaryota</taxon>
        <taxon>Metazoa</taxon>
        <taxon>Ecdysozoa</taxon>
        <taxon>Arthropoda</taxon>
        <taxon>Hexapoda</taxon>
        <taxon>Insecta</taxon>
        <taxon>Pterygota</taxon>
        <taxon>Neoptera</taxon>
        <taxon>Paraneoptera</taxon>
        <taxon>Hemiptera</taxon>
        <taxon>Sternorrhyncha</taxon>
        <taxon>Aphidomorpha</taxon>
        <taxon>Aphidoidea</taxon>
        <taxon>Aphididae</taxon>
        <taxon>Aphidini</taxon>
        <taxon>Aphis</taxon>
        <taxon>Aphis</taxon>
    </lineage>
</organism>
<sequence length="138" mass="15656">MYRIREKEKYKDAQVQTALYIHDTGSISNITHNSKEIKQCMKKNKKVIDTIDKTLKVATRSAQTVDVYKSVQVQTKLCDVGSNTMSEKATNTNQSVPQSSIRFKNMPYAGVEFYDINSLVCSTTTIRSAINCQTKFKD</sequence>